<dbReference type="PANTHER" id="PTHR21373:SF0">
    <property type="entry name" value="N-ALPHA-ACETYLTRANSFERASE 35, NATC AUXILIARY SUBUNIT"/>
    <property type="match status" value="1"/>
</dbReference>
<keyword evidence="4" id="KW-1185">Reference proteome</keyword>
<dbReference type="PANTHER" id="PTHR21373">
    <property type="entry name" value="GLUCOSE REPRESSIBLE PROTEIN MAK10"/>
    <property type="match status" value="1"/>
</dbReference>
<name>A0A0L6VNY7_9BASI</name>
<proteinExistence type="predicted"/>
<dbReference type="Proteomes" id="UP000037035">
    <property type="component" value="Unassembled WGS sequence"/>
</dbReference>
<evidence type="ECO:0000313" key="3">
    <source>
        <dbReference type="EMBL" id="KNZ62438.1"/>
    </source>
</evidence>
<protein>
    <recommendedName>
        <fullName evidence="2">NAA35-like N-terminal domain-containing protein</fullName>
    </recommendedName>
</protein>
<dbReference type="EMBL" id="LAVV01002999">
    <property type="protein sequence ID" value="KNZ62438.1"/>
    <property type="molecule type" value="Genomic_DNA"/>
</dbReference>
<reference evidence="3 4" key="1">
    <citation type="submission" date="2015-08" db="EMBL/GenBank/DDBJ databases">
        <title>Next Generation Sequencing and Analysis of the Genome of Puccinia sorghi L Schw, the Causal Agent of Maize Common Rust.</title>
        <authorList>
            <person name="Rochi L."/>
            <person name="Burguener G."/>
            <person name="Darino M."/>
            <person name="Turjanski A."/>
            <person name="Kreff E."/>
            <person name="Dieguez M.J."/>
            <person name="Sacco F."/>
        </authorList>
    </citation>
    <scope>NUCLEOTIDE SEQUENCE [LARGE SCALE GENOMIC DNA]</scope>
    <source>
        <strain evidence="3 4">RO10H11247</strain>
    </source>
</reference>
<dbReference type="Pfam" id="PF04112">
    <property type="entry name" value="Mak10"/>
    <property type="match status" value="2"/>
</dbReference>
<evidence type="ECO:0000313" key="4">
    <source>
        <dbReference type="Proteomes" id="UP000037035"/>
    </source>
</evidence>
<feature type="domain" description="NAA35-like N-terminal" evidence="2">
    <location>
        <begin position="119"/>
        <end position="203"/>
    </location>
</feature>
<sequence length="807" mass="91376">MKQNEKEEEWTDITHIFIQGALRTNYRTMTSCSLLISLSWTSSRPSKSHSQIMDPRMDSGVGRTIQEHVLQFNPLQPLAPSQVATIIDLSLACEVCLPPSPLNHFCDQISDNLASPIFSKVTWYTGRLLSQTVLTSSYLHHLDTLKSHPDPLVKLVLRAYLLALTKSCAIISDEISQENLRQNEDVNSEQQIVDIYHDIDVTQTLEELDEAYSVLKCWPNGTFNEPSTSIPLLTFFGIVELDDYRIPLMERIRFRIEFLYSLALLSSSPTVLMVSSLEAHLHSAREAIQSIRLHPTYPATSSISFTAQNSSVRSAFNPNFHQTVTSHSPPRPVHFPDTFHHLVAMVQRILEELSLVYQIALGNSFSDWLSFFHAFSRRDPIAFPFVRSYLMVSTCPPFTPFDHPPQADYPLSLSGFKSIFQNENVIALNPNQTLSWLGRECLSDLSAGQICYPSNPSNTNRYLLDRLSGVSFFFLSCEHHPLASLFCFLVNYFSAFAANRPRGRRILSNSLSEWKALYNATWINRLDLPDSTLQGLQILIYYFSIESGLQVSLMGFDLELYELNNDRLAMWWVIERLSERAWLLLNELSQGAESLDGRLLRILGKLARVAAQLTRRKHQQSGRPLSELRLRRAVFERRIRPLIARDASFDDSSLVVSQLALPRPLLDYHTMVSSFLSTPPLLPQDLHHILADVMEQLGQVSALARRQKRVGLSQFHAVSLYIDCLTRATEKLIATNQAGLRWLEGVTKAEDECTLSLESLKISSLSSPGPVQYDLGGDDPDHAPLQRPVPHLGQESQDVAARWFLVN</sequence>
<dbReference type="InterPro" id="IPR057983">
    <property type="entry name" value="NAA35-like_N"/>
</dbReference>
<comment type="caution">
    <text evidence="3">The sequence shown here is derived from an EMBL/GenBank/DDBJ whole genome shotgun (WGS) entry which is preliminary data.</text>
</comment>
<gene>
    <name evidence="3" type="ORF">VP01_126g4</name>
</gene>
<dbReference type="OrthoDB" id="269405at2759"/>
<evidence type="ECO:0000259" key="2">
    <source>
        <dbReference type="Pfam" id="PF04112"/>
    </source>
</evidence>
<dbReference type="STRING" id="27349.A0A0L6VNY7"/>
<organism evidence="3 4">
    <name type="scientific">Puccinia sorghi</name>
    <dbReference type="NCBI Taxonomy" id="27349"/>
    <lineage>
        <taxon>Eukaryota</taxon>
        <taxon>Fungi</taxon>
        <taxon>Dikarya</taxon>
        <taxon>Basidiomycota</taxon>
        <taxon>Pucciniomycotina</taxon>
        <taxon>Pucciniomycetes</taxon>
        <taxon>Pucciniales</taxon>
        <taxon>Pucciniaceae</taxon>
        <taxon>Puccinia</taxon>
    </lineage>
</organism>
<accession>A0A0L6VNY7</accession>
<dbReference type="GO" id="GO:0031417">
    <property type="term" value="C:NatC complex"/>
    <property type="evidence" value="ECO:0007669"/>
    <property type="project" value="InterPro"/>
</dbReference>
<evidence type="ECO:0000256" key="1">
    <source>
        <dbReference type="SAM" id="MobiDB-lite"/>
    </source>
</evidence>
<feature type="domain" description="NAA35-like N-terminal" evidence="2">
    <location>
        <begin position="51"/>
        <end position="95"/>
    </location>
</feature>
<dbReference type="InterPro" id="IPR007244">
    <property type="entry name" value="Naa35_N"/>
</dbReference>
<dbReference type="VEuPathDB" id="FungiDB:VP01_126g4"/>
<dbReference type="AlphaFoldDB" id="A0A0L6VNY7"/>
<feature type="region of interest" description="Disordered" evidence="1">
    <location>
        <begin position="771"/>
        <end position="791"/>
    </location>
</feature>